<dbReference type="NCBIfam" id="TIGR02601">
    <property type="entry name" value="autotrns_rpt"/>
    <property type="match status" value="7"/>
</dbReference>
<dbReference type="InterPro" id="IPR013425">
    <property type="entry name" value="Autotrns_rpt"/>
</dbReference>
<dbReference type="OrthoDB" id="174034at2"/>
<sequence length="2572" mass="259511">MTKLCPHHPHALHFICSVILLCVSIFPQQSEGADGTWSNLLGGAWDTPGNWTSNTIADGAGFTANFGNLNIITANQTIDLNSDRTIGHLRLGDNNTTDRRSYLLSTSNLSTLTFDNSPNATNSTIIQLGNSNGDTVSAPLSLNSSLSLINAATDRTLTVSGNISTATTGLKTITIPGTVFPAFGSSPYASSPNVGPIALSGNITDGTGQIGVLVDSPGGTNLTLSGTNTFTGGVTLNDGTLTLNTTAAAIGSSATALTINGGMFNVTTASLTITNAVAMNGDYTFIGSQSFSQNGPMTMGKDIILTVNASQYNFNGVLGDGGNAYTLTKNGAGTLYLANTVNTYTGGTVVEGGKLVVRRITSLGGTGRNVLVTRGASLSIVTDPLNQAFLDRIDTSSVGFVGAWNTASSSNLDLSDLPNMILGSASGTSTYSGTITPYANTFKLGGSSGTTTVISSSLAGAGRSLEAGVKGLNVGNVTLSGDNTYDGNTTLRGPITLQLNGNTGKINDLSNVVITGNSTFRYDNTGAAAAISETFANLQLQAGDATILSQRSTAFDTTLTFNNILRSSGATANFTVGGTGATTALNKVTLTTAPAAEAFLDQGLFVAGNNYAAYDSGGFIRALSYVTDANTSTVTAGTTMASGTDSHVDLTGSISAQTTDAIRSLRITAANNVTLAAGATLTISEGGILKSGANATTISGGTGITSGAEELIIRADASGDTVNLNTNILATSTGGLTKSGAGLLVLTGNNDYTGNTTLNAGTLRAMGTQTLGADDIIINAGTLDLRANGITNGTPEALIFGNNVQIEGDSTIIVNNLTSSGSIRNKTIQMGDLTIGGNTLTVTNSNGYGLEFAGTTNLSLSAIGNTTLNIGSSSVSPLTQGLTLSGKVTGTSHLTIRGAGTVQLTNDTNDFTGNLHITGGVLAASSDGALGNLANQIKLTEATSASTFRALDTFYTDRTLQLGNNVSINNVIQVVAGKTFTLNTAFQGNNGFLKSENGTFEINANNSTWDGHITIQDGVVKASNSGALGTTAGSTWVNNQESALHLNGGAAGITIADDLYLLNTGVSNSGALHSLAGAGTNTVSGKITLNGFSSIGVETGGNLNLTNTTAITGDNTLHASGLLNNNFAFTLTGGGNGTLAAGIATGANTFTKLGSGTWNLTGSSTFTGAAIVNDGTLILSGTEGKLSTGSAWQISPGATLVLDNTNGHLDNRLGARGIHFGGNLTIIGDASATTIETISGSNLLTGNTASTLTLDAHDTQSLTFQVNSGSFNRNAQGTSLYRGDNLGNTPGAGVATMKATTAPTFIGQTGAANTTNRGILSWALVDQTTTGLGQGFATYDPTNGIRLLNADEQLSYVHGLVNGVAGSNSNIAVIESKGTLAPYTINSLNLGDGGGIDIQPLTTLTLESGGLLATTGNTGIHGGILQTSSNRELIIHALSDLEITSVVANFNAGLTKTGNGTVTLGASNLYTGATTINQGTLKLNGGDHTLLGGQILNVNTGGTLDLNGTTQYVGILRSLGSSNNEIPQTGGTITTTNGPATLVANQTSSSTFAGQITGAVSLIISNTNTLALSGNIAHTGSTLINGGITSIRNNGALSLTSGIDVQYGSLRLENHFLSDNSDRIADDIDITLRGGTLSLYGRAGGTTTETVGNVSLAQGLNTITSATGSNNGNLMPQASILTLTSLTRDASSGATVNFGQSYSGTSSERLGIIASTAGSSENILVSGGFTNTNNLVGPWAIYTAYFNTNPLEFVSYDSAGGFGALNAAGFAQYDGTTLPATAQPNQNIRITASAAVASGGLNINALNIVSNSTVNSPVVSFAAATDILNLTSGALAVSQDANITSLPMIGSVPNEGRLTAGGTTPTAPVDLFIYYQNNNTANALTINSAIIDNPNNGGQPLRLIVNGTNFGKYPVTLASNLNSYTGGTIVNGSELRIGNASAAGNLVGGGLTLNGSNVIQVNGTIAQQDITLNGSSVLTLVGNNTLDDIAINNNGGGNVNPTINVGTGILTLDGDISVTSSNVASTATITGGTLALGAATRTIDVAPIMHDGEYLSPEQAALNIASIISGTGVGIIKTGEGLLQLSAANSFNGGIDLQEGGLVIANAAALGTGTLEIGDNTTITADATARTVTNAVTIVGDFTMGVRGPVVPAALTLSGAIGWGSNQTHEVTVNSNPTIAQTISGAISGSGGIIKEGIGTLALTGNNSSTLDWTAAGAITVNQGTLRISTDNALGIAPATTTAANIVLNDGALSASANVTLNASRGIALGDETGSGTGILDIVTAGQTLAYAGTITDNGTGSDNLLKTGAGQLTLNGTNTYSGNTTIASGTLALGANGSINNSEKITVVSGATFNVTAVTGGYQLTSGQTIEGAGTVTGPTVALSGSIIAPGTGVNHEAERLTFASGLTLNAGSFVDLQITTPTFVSTNSFDGNLVGSAGYLTYVSTNGVGQKEHDQLNITGTLTQQDGAQFRVFSDGFVPAYGQIFNLIDWTTSFLASANLGPSGEFYRDGSTDGIYDLDLPDISSYGLLWDMQSFATHGVLVVVPEPSRVLLLLLALSFAITRRRRQANH</sequence>
<gene>
    <name evidence="2" type="ORF">FEM03_17625</name>
</gene>
<dbReference type="Proteomes" id="UP000306196">
    <property type="component" value="Unassembled WGS sequence"/>
</dbReference>
<evidence type="ECO:0000313" key="2">
    <source>
        <dbReference type="EMBL" id="TLD69462.1"/>
    </source>
</evidence>
<comment type="caution">
    <text evidence="2">The sequence shown here is derived from an EMBL/GenBank/DDBJ whole genome shotgun (WGS) entry which is preliminary data.</text>
</comment>
<name>A0A5R8KAX2_9BACT</name>
<evidence type="ECO:0000313" key="3">
    <source>
        <dbReference type="Proteomes" id="UP000306196"/>
    </source>
</evidence>
<accession>A0A5R8KAX2</accession>
<dbReference type="Pfam" id="PF12951">
    <property type="entry name" value="PATR"/>
    <property type="match status" value="11"/>
</dbReference>
<proteinExistence type="predicted"/>
<reference evidence="2 3" key="1">
    <citation type="submission" date="2019-05" db="EMBL/GenBank/DDBJ databases">
        <title>Verrucobacter flavum gen. nov., sp. nov. a new member of the family Verrucomicrobiaceae.</title>
        <authorList>
            <person name="Szuroczki S."/>
            <person name="Abbaszade G."/>
            <person name="Szabo A."/>
            <person name="Felfoldi T."/>
            <person name="Schumann P."/>
            <person name="Boka K."/>
            <person name="Keki Z."/>
            <person name="Toumi M."/>
            <person name="Toth E."/>
        </authorList>
    </citation>
    <scope>NUCLEOTIDE SEQUENCE [LARGE SCALE GENOMIC DNA]</scope>
    <source>
        <strain evidence="2 3">MG-N-17</strain>
    </source>
</reference>
<keyword evidence="3" id="KW-1185">Reference proteome</keyword>
<dbReference type="NCBIfam" id="TIGR02595">
    <property type="entry name" value="PEP_CTERM"/>
    <property type="match status" value="1"/>
</dbReference>
<dbReference type="InterPro" id="IPR013424">
    <property type="entry name" value="Ice-binding_C"/>
</dbReference>
<evidence type="ECO:0000256" key="1">
    <source>
        <dbReference type="ARBA" id="ARBA00022729"/>
    </source>
</evidence>
<keyword evidence="1" id="KW-0732">Signal</keyword>
<dbReference type="SUPFAM" id="SSF51126">
    <property type="entry name" value="Pectin lyase-like"/>
    <property type="match status" value="5"/>
</dbReference>
<dbReference type="RefSeq" id="WP_138087605.1">
    <property type="nucleotide sequence ID" value="NZ_VAUV01000013.1"/>
</dbReference>
<organism evidence="2 3">
    <name type="scientific">Phragmitibacter flavus</name>
    <dbReference type="NCBI Taxonomy" id="2576071"/>
    <lineage>
        <taxon>Bacteria</taxon>
        <taxon>Pseudomonadati</taxon>
        <taxon>Verrucomicrobiota</taxon>
        <taxon>Verrucomicrobiia</taxon>
        <taxon>Verrucomicrobiales</taxon>
        <taxon>Verrucomicrobiaceae</taxon>
        <taxon>Phragmitibacter</taxon>
    </lineage>
</organism>
<dbReference type="EMBL" id="VAUV01000013">
    <property type="protein sequence ID" value="TLD69462.1"/>
    <property type="molecule type" value="Genomic_DNA"/>
</dbReference>
<dbReference type="InterPro" id="IPR011050">
    <property type="entry name" value="Pectin_lyase_fold/virulence"/>
</dbReference>
<protein>
    <submittedName>
        <fullName evidence="2">PEP-CTERM sorting domain-containing protein</fullName>
    </submittedName>
</protein>